<dbReference type="InterPro" id="IPR051409">
    <property type="entry name" value="Atypical_kinase_ADCK"/>
</dbReference>
<proteinExistence type="inferred from homology"/>
<dbReference type="RefSeq" id="WP_276662974.1">
    <property type="nucleotide sequence ID" value="NZ_SSFD01000409.1"/>
</dbReference>
<reference evidence="6 7" key="1">
    <citation type="submission" date="2018-09" db="EMBL/GenBank/DDBJ databases">
        <title>Metagenome Assembled Genomes from an Advanced Water Purification Facility.</title>
        <authorList>
            <person name="Stamps B.W."/>
            <person name="Spear J.R."/>
        </authorList>
    </citation>
    <scope>NUCLEOTIDE SEQUENCE [LARGE SCALE GENOMIC DNA]</scope>
    <source>
        <strain evidence="6">Bin_27_1</strain>
    </source>
</reference>
<sequence>MNTAASAIDPSLPVADAARSAVVPGGRLSRLARLGSLATGVAGGMLAEGARQLAAGKRPKVSELVLTPANARRVAEQLAQLRGAAMKVGQLMSMDAGSLLPPELADILARLREDARTMPMSQVVQVLETHWGKGWEQGFERFSFTPCAAASIGQVHRARTRDGEELAIKLQYPGVRRSIDSDVDNVATLLRVSGLLPKALDLAPLLAEAKRQLHEEADYRREAENLHRFGGLLGDAEHFVLPRAVDALTRSDILAMSWVEGVAVETLADPQAADQALRDRVASLLIGLLFRELFEFRFIQTDPNFANYRFDTASGRVVLLDFGATRPYAEPVVEAYRRLMAGSVRGDRVTMGEAAQAIGYFQDNIHAHQRDAVIDLFEIACEPVRHPGAYDFGTSDLPLRLRDAGLKLSMERDFWHTPPADALFLHRKLGGLYLLAARLRARVDVAALAAPWLG</sequence>
<dbReference type="PANTHER" id="PTHR43851">
    <property type="match status" value="1"/>
</dbReference>
<dbReference type="EMBL" id="SSFD01000409">
    <property type="protein sequence ID" value="TXH77861.1"/>
    <property type="molecule type" value="Genomic_DNA"/>
</dbReference>
<evidence type="ECO:0000313" key="7">
    <source>
        <dbReference type="Proteomes" id="UP000321192"/>
    </source>
</evidence>
<dbReference type="PANTHER" id="PTHR43851:SF3">
    <property type="entry name" value="COENZYME Q8"/>
    <property type="match status" value="1"/>
</dbReference>
<dbReference type="GO" id="GO:0016301">
    <property type="term" value="F:kinase activity"/>
    <property type="evidence" value="ECO:0007669"/>
    <property type="project" value="UniProtKB-KW"/>
</dbReference>
<dbReference type="Proteomes" id="UP000321192">
    <property type="component" value="Unassembled WGS sequence"/>
</dbReference>
<keyword evidence="2" id="KW-0808">Transferase</keyword>
<name>A0A5C7S4U6_THASP</name>
<dbReference type="GO" id="GO:0005524">
    <property type="term" value="F:ATP binding"/>
    <property type="evidence" value="ECO:0007669"/>
    <property type="project" value="UniProtKB-KW"/>
</dbReference>
<protein>
    <submittedName>
        <fullName evidence="6">AarF/ABC1/UbiB kinase family protein</fullName>
    </submittedName>
</protein>
<keyword evidence="4" id="KW-0067">ATP-binding</keyword>
<gene>
    <name evidence="6" type="ORF">E6Q80_23990</name>
</gene>
<dbReference type="SUPFAM" id="SSF56112">
    <property type="entry name" value="Protein kinase-like (PK-like)"/>
    <property type="match status" value="1"/>
</dbReference>
<dbReference type="AlphaFoldDB" id="A0A5C7S4U6"/>
<evidence type="ECO:0000256" key="3">
    <source>
        <dbReference type="ARBA" id="ARBA00022741"/>
    </source>
</evidence>
<accession>A0A5C7S4U6</accession>
<evidence type="ECO:0000256" key="1">
    <source>
        <dbReference type="ARBA" id="ARBA00009670"/>
    </source>
</evidence>
<feature type="domain" description="ABC1 atypical kinase-like" evidence="5">
    <location>
        <begin position="111"/>
        <end position="353"/>
    </location>
</feature>
<evidence type="ECO:0000256" key="2">
    <source>
        <dbReference type="ARBA" id="ARBA00022679"/>
    </source>
</evidence>
<keyword evidence="3" id="KW-0547">Nucleotide-binding</keyword>
<dbReference type="InterPro" id="IPR004147">
    <property type="entry name" value="ABC1_dom"/>
</dbReference>
<dbReference type="InterPro" id="IPR034646">
    <property type="entry name" value="ADCK3_dom"/>
</dbReference>
<comment type="similarity">
    <text evidence="1">Belongs to the protein kinase superfamily. ADCK protein kinase family.</text>
</comment>
<dbReference type="Pfam" id="PF03109">
    <property type="entry name" value="ABC1"/>
    <property type="match status" value="1"/>
</dbReference>
<comment type="caution">
    <text evidence="6">The sequence shown here is derived from an EMBL/GenBank/DDBJ whole genome shotgun (WGS) entry which is preliminary data.</text>
</comment>
<evidence type="ECO:0000259" key="5">
    <source>
        <dbReference type="Pfam" id="PF03109"/>
    </source>
</evidence>
<evidence type="ECO:0000256" key="4">
    <source>
        <dbReference type="ARBA" id="ARBA00022840"/>
    </source>
</evidence>
<organism evidence="6 7">
    <name type="scientific">Thauera aminoaromatica</name>
    <dbReference type="NCBI Taxonomy" id="164330"/>
    <lineage>
        <taxon>Bacteria</taxon>
        <taxon>Pseudomonadati</taxon>
        <taxon>Pseudomonadota</taxon>
        <taxon>Betaproteobacteria</taxon>
        <taxon>Rhodocyclales</taxon>
        <taxon>Zoogloeaceae</taxon>
        <taxon>Thauera</taxon>
    </lineage>
</organism>
<evidence type="ECO:0000313" key="6">
    <source>
        <dbReference type="EMBL" id="TXH77861.1"/>
    </source>
</evidence>
<dbReference type="CDD" id="cd13970">
    <property type="entry name" value="ABC1_ADCK3"/>
    <property type="match status" value="1"/>
</dbReference>
<dbReference type="InterPro" id="IPR011009">
    <property type="entry name" value="Kinase-like_dom_sf"/>
</dbReference>
<dbReference type="GO" id="GO:0006744">
    <property type="term" value="P:ubiquinone biosynthetic process"/>
    <property type="evidence" value="ECO:0007669"/>
    <property type="project" value="TreeGrafter"/>
</dbReference>
<keyword evidence="6" id="KW-0418">Kinase</keyword>